<keyword evidence="1" id="KW-1133">Transmembrane helix</keyword>
<dbReference type="Proteomes" id="UP000323380">
    <property type="component" value="Unassembled WGS sequence"/>
</dbReference>
<dbReference type="InterPro" id="IPR000801">
    <property type="entry name" value="Esterase-like"/>
</dbReference>
<reference evidence="2 3" key="1">
    <citation type="submission" date="2019-08" db="EMBL/GenBank/DDBJ databases">
        <title>Actinomadura sp. nov. CYP1-5 isolated from mountain soil.</title>
        <authorList>
            <person name="Songsumanus A."/>
            <person name="Kuncharoen N."/>
            <person name="Kudo T."/>
            <person name="Yuki M."/>
            <person name="Igarashi Y."/>
            <person name="Tanasupawat S."/>
        </authorList>
    </citation>
    <scope>NUCLEOTIDE SEQUENCE [LARGE SCALE GENOMIC DNA]</scope>
    <source>
        <strain evidence="2 3">JCM 14158</strain>
    </source>
</reference>
<dbReference type="Pfam" id="PF00756">
    <property type="entry name" value="Esterase"/>
    <property type="match status" value="1"/>
</dbReference>
<evidence type="ECO:0000313" key="2">
    <source>
        <dbReference type="EMBL" id="TYB42767.1"/>
    </source>
</evidence>
<dbReference type="PANTHER" id="PTHR48098">
    <property type="entry name" value="ENTEROCHELIN ESTERASE-RELATED"/>
    <property type="match status" value="1"/>
</dbReference>
<dbReference type="InterPro" id="IPR050583">
    <property type="entry name" value="Mycobacterial_A85_antigen"/>
</dbReference>
<name>A0A5D0NEH3_9ACTN</name>
<protein>
    <submittedName>
        <fullName evidence="2">Esterase family protein</fullName>
    </submittedName>
</protein>
<gene>
    <name evidence="2" type="ORF">FXF69_28720</name>
</gene>
<proteinExistence type="predicted"/>
<feature type="transmembrane region" description="Helical" evidence="1">
    <location>
        <begin position="12"/>
        <end position="33"/>
    </location>
</feature>
<evidence type="ECO:0000256" key="1">
    <source>
        <dbReference type="SAM" id="Phobius"/>
    </source>
</evidence>
<dbReference type="GO" id="GO:0016747">
    <property type="term" value="F:acyltransferase activity, transferring groups other than amino-acyl groups"/>
    <property type="evidence" value="ECO:0007669"/>
    <property type="project" value="TreeGrafter"/>
</dbReference>
<dbReference type="AlphaFoldDB" id="A0A5D0NEH3"/>
<dbReference type="Gene3D" id="3.40.50.1820">
    <property type="entry name" value="alpha/beta hydrolase"/>
    <property type="match status" value="1"/>
</dbReference>
<dbReference type="PANTHER" id="PTHR48098:SF1">
    <property type="entry name" value="DIACYLGLYCEROL ACYLTRANSFERASE_MYCOLYLTRANSFERASE AG85A"/>
    <property type="match status" value="1"/>
</dbReference>
<keyword evidence="1" id="KW-0472">Membrane</keyword>
<dbReference type="STRING" id="1220554.GCA_001552135_02611"/>
<comment type="caution">
    <text evidence="2">The sequence shown here is derived from an EMBL/GenBank/DDBJ whole genome shotgun (WGS) entry which is preliminary data.</text>
</comment>
<dbReference type="EMBL" id="VSFG01000007">
    <property type="protein sequence ID" value="TYB42767.1"/>
    <property type="molecule type" value="Genomic_DNA"/>
</dbReference>
<organism evidence="2 3">
    <name type="scientific">Actinomadura chibensis</name>
    <dbReference type="NCBI Taxonomy" id="392828"/>
    <lineage>
        <taxon>Bacteria</taxon>
        <taxon>Bacillati</taxon>
        <taxon>Actinomycetota</taxon>
        <taxon>Actinomycetes</taxon>
        <taxon>Streptosporangiales</taxon>
        <taxon>Thermomonosporaceae</taxon>
        <taxon>Actinomadura</taxon>
    </lineage>
</organism>
<dbReference type="SUPFAM" id="SSF53474">
    <property type="entry name" value="alpha/beta-Hydrolases"/>
    <property type="match status" value="1"/>
</dbReference>
<evidence type="ECO:0000313" key="3">
    <source>
        <dbReference type="Proteomes" id="UP000323380"/>
    </source>
</evidence>
<dbReference type="PROSITE" id="PS51257">
    <property type="entry name" value="PROKAR_LIPOPROTEIN"/>
    <property type="match status" value="1"/>
</dbReference>
<accession>A0A5D0NEH3</accession>
<keyword evidence="1" id="KW-0812">Transmembrane</keyword>
<keyword evidence="3" id="KW-1185">Reference proteome</keyword>
<sequence>MSHRDGTMRLRALAEAGFVMGVAGLTACVAASLSTSIAASIAPGGAPLWPAPADDGAAVVGERRPRRRVLDLAVRSPALGGVAHVRLLLPRRWSRDAARTWPVLWLLHGALAGPDRHTAWSDHTDIEELTEDADVIVVMPDGGPSGTYTDWWNRGDGHGPRWETFHLAELRQILERGYRAGPDRAVAGNAMGGLGALAYAARHRGLFRAAASFSGPVHTLYRDPSGLDVADLVELGVATGAPSLDWTDVWGDPGEQRVVWRQHNPYDLADRLTGVRVHVSAGDGVPGAYDLAGGRSGGDPVERLVHTVSQEFAGKLRKIGLPVSTHFYRGTHTWPYWRRELRAALPALLAEIV</sequence>
<dbReference type="RefSeq" id="WP_148344600.1">
    <property type="nucleotide sequence ID" value="NZ_VSFG01000007.1"/>
</dbReference>
<dbReference type="InterPro" id="IPR029058">
    <property type="entry name" value="AB_hydrolase_fold"/>
</dbReference>